<keyword evidence="4" id="KW-1185">Reference proteome</keyword>
<dbReference type="Proteomes" id="UP000240830">
    <property type="component" value="Unassembled WGS sequence"/>
</dbReference>
<feature type="compositionally biased region" description="Low complexity" evidence="1">
    <location>
        <begin position="167"/>
        <end position="180"/>
    </location>
</feature>
<sequence>MPVIAKRYKVRFEEKDLRFSEAYPVELEKVLPLAEFDSVVRKVNEDMTVEIRDTNENVRTWAMWTLGLCFVAVGLFMTPVLFVKTRRQKQELKDFWERLRIYLGEINRKTYMKRNLEWKLVEDKKKLKGRDVVNPMFAYRMEIIHRTPKTKSMKQADATSMTAIAAGSGASSTSLSSQGPATGGDEKSASDRETDRRGDSDSEDDYEDGADMVLEEGAFPREDIILEEEDEDDYIDEDAGNLASISSVGAGSYSRGSLILTPAALAVAASQGRRDSMETESASSPSNRTLPTAKGASEAESLGESLGDSVGESDVVPRLSGRRRNQRKRSSRVRFTGLFDDEEEGEEEEEGAVE</sequence>
<gene>
    <name evidence="3" type="ORF">PSACC_00640</name>
</gene>
<feature type="region of interest" description="Disordered" evidence="1">
    <location>
        <begin position="167"/>
        <end position="222"/>
    </location>
</feature>
<accession>A0A2H9TP93</accession>
<reference evidence="3 4" key="1">
    <citation type="submission" date="2016-10" db="EMBL/GenBank/DDBJ databases">
        <title>The genome of Paramicrosporidium saccamoebae is the missing link in understanding Cryptomycota and Microsporidia evolution.</title>
        <authorList>
            <person name="Quandt C.A."/>
            <person name="Beaudet D."/>
            <person name="Corsaro D."/>
            <person name="Michel R."/>
            <person name="Corradi N."/>
            <person name="James T."/>
        </authorList>
    </citation>
    <scope>NUCLEOTIDE SEQUENCE [LARGE SCALE GENOMIC DNA]</scope>
    <source>
        <strain evidence="3 4">KSL3</strain>
    </source>
</reference>
<protein>
    <submittedName>
        <fullName evidence="3">Uncharacterized protein</fullName>
    </submittedName>
</protein>
<proteinExistence type="predicted"/>
<evidence type="ECO:0000313" key="3">
    <source>
        <dbReference type="EMBL" id="PJF19549.1"/>
    </source>
</evidence>
<feature type="compositionally biased region" description="Acidic residues" evidence="1">
    <location>
        <begin position="201"/>
        <end position="214"/>
    </location>
</feature>
<comment type="caution">
    <text evidence="3">The sequence shown here is derived from an EMBL/GenBank/DDBJ whole genome shotgun (WGS) entry which is preliminary data.</text>
</comment>
<feature type="compositionally biased region" description="Acidic residues" evidence="1">
    <location>
        <begin position="339"/>
        <end position="354"/>
    </location>
</feature>
<name>A0A2H9TP93_9FUNG</name>
<organism evidence="3 4">
    <name type="scientific">Paramicrosporidium saccamoebae</name>
    <dbReference type="NCBI Taxonomy" id="1246581"/>
    <lineage>
        <taxon>Eukaryota</taxon>
        <taxon>Fungi</taxon>
        <taxon>Fungi incertae sedis</taxon>
        <taxon>Cryptomycota</taxon>
        <taxon>Cryptomycota incertae sedis</taxon>
        <taxon>Paramicrosporidium</taxon>
    </lineage>
</organism>
<keyword evidence="2" id="KW-0472">Membrane</keyword>
<dbReference type="EMBL" id="MTSL01000052">
    <property type="protein sequence ID" value="PJF19549.1"/>
    <property type="molecule type" value="Genomic_DNA"/>
</dbReference>
<dbReference type="AlphaFoldDB" id="A0A2H9TP93"/>
<keyword evidence="2" id="KW-0812">Transmembrane</keyword>
<evidence type="ECO:0000256" key="2">
    <source>
        <dbReference type="SAM" id="Phobius"/>
    </source>
</evidence>
<feature type="compositionally biased region" description="Polar residues" evidence="1">
    <location>
        <begin position="279"/>
        <end position="290"/>
    </location>
</feature>
<keyword evidence="2" id="KW-1133">Transmembrane helix</keyword>
<evidence type="ECO:0000256" key="1">
    <source>
        <dbReference type="SAM" id="MobiDB-lite"/>
    </source>
</evidence>
<evidence type="ECO:0000313" key="4">
    <source>
        <dbReference type="Proteomes" id="UP000240830"/>
    </source>
</evidence>
<feature type="transmembrane region" description="Helical" evidence="2">
    <location>
        <begin position="61"/>
        <end position="83"/>
    </location>
</feature>
<feature type="compositionally biased region" description="Basic residues" evidence="1">
    <location>
        <begin position="320"/>
        <end position="332"/>
    </location>
</feature>
<feature type="region of interest" description="Disordered" evidence="1">
    <location>
        <begin position="266"/>
        <end position="354"/>
    </location>
</feature>
<feature type="compositionally biased region" description="Basic and acidic residues" evidence="1">
    <location>
        <begin position="184"/>
        <end position="200"/>
    </location>
</feature>